<dbReference type="InterPro" id="IPR029044">
    <property type="entry name" value="Nucleotide-diphossugar_trans"/>
</dbReference>
<sequence>MLHGVVLAGGQSRRMGQDKAMMQYKGNTLIQCASKILRSAGCQEILVSRNEDGYVGDKIPHVGPLGGVHGVLTFLGENKKSANAELLVLPVDMPLMLPTFLSAMVNYGRAQKRACYVRSRFMPFYMPIEKNTIPTLEDYLIEKNKRRVVGFLKSINALTFENLYDDNTKNSQWLNVNSPSDWPKEYGSI</sequence>
<evidence type="ECO:0000256" key="4">
    <source>
        <dbReference type="ARBA" id="ARBA00022741"/>
    </source>
</evidence>
<dbReference type="SUPFAM" id="SSF53448">
    <property type="entry name" value="Nucleotide-diphospho-sugar transferases"/>
    <property type="match status" value="1"/>
</dbReference>
<dbReference type="Gene3D" id="3.90.550.10">
    <property type="entry name" value="Spore Coat Polysaccharide Biosynthesis Protein SpsA, Chain A"/>
    <property type="match status" value="1"/>
</dbReference>
<evidence type="ECO:0000256" key="5">
    <source>
        <dbReference type="ARBA" id="ARBA00022842"/>
    </source>
</evidence>
<gene>
    <name evidence="9" type="ORF">ALFOR1_30564</name>
</gene>
<feature type="domain" description="MobA-like NTP transferase" evidence="8">
    <location>
        <begin position="4"/>
        <end position="150"/>
    </location>
</feature>
<keyword evidence="3" id="KW-0479">Metal-binding</keyword>
<keyword evidence="2 9" id="KW-0808">Transferase</keyword>
<proteinExistence type="predicted"/>
<dbReference type="AlphaFoldDB" id="A0A6T9Y030"/>
<dbReference type="RefSeq" id="WP_179983145.1">
    <property type="nucleotide sequence ID" value="NZ_LR812090.1"/>
</dbReference>
<dbReference type="EMBL" id="LR812090">
    <property type="protein sequence ID" value="CAB9493640.1"/>
    <property type="molecule type" value="Genomic_DNA"/>
</dbReference>
<evidence type="ECO:0000256" key="1">
    <source>
        <dbReference type="ARBA" id="ARBA00022490"/>
    </source>
</evidence>
<name>A0A6T9Y030_ALTMA</name>
<dbReference type="PANTHER" id="PTHR19136">
    <property type="entry name" value="MOLYBDENUM COFACTOR GUANYLYLTRANSFERASE"/>
    <property type="match status" value="1"/>
</dbReference>
<keyword evidence="1" id="KW-0963">Cytoplasm</keyword>
<evidence type="ECO:0000256" key="6">
    <source>
        <dbReference type="ARBA" id="ARBA00023134"/>
    </source>
</evidence>
<dbReference type="GO" id="GO:0005525">
    <property type="term" value="F:GTP binding"/>
    <property type="evidence" value="ECO:0007669"/>
    <property type="project" value="UniProtKB-KW"/>
</dbReference>
<dbReference type="GO" id="GO:0046872">
    <property type="term" value="F:metal ion binding"/>
    <property type="evidence" value="ECO:0007669"/>
    <property type="project" value="UniProtKB-KW"/>
</dbReference>
<keyword evidence="9" id="KW-0548">Nucleotidyltransferase</keyword>
<evidence type="ECO:0000256" key="3">
    <source>
        <dbReference type="ARBA" id="ARBA00022723"/>
    </source>
</evidence>
<dbReference type="EC" id="2.7.7.77" evidence="9"/>
<keyword evidence="4" id="KW-0547">Nucleotide-binding</keyword>
<dbReference type="Pfam" id="PF12804">
    <property type="entry name" value="NTP_transf_3"/>
    <property type="match status" value="1"/>
</dbReference>
<dbReference type="InterPro" id="IPR025877">
    <property type="entry name" value="MobA-like_NTP_Trfase"/>
</dbReference>
<accession>A0A6T9Y030</accession>
<evidence type="ECO:0000256" key="7">
    <source>
        <dbReference type="ARBA" id="ARBA00023150"/>
    </source>
</evidence>
<dbReference type="CDD" id="cd02503">
    <property type="entry name" value="MobA"/>
    <property type="match status" value="1"/>
</dbReference>
<evidence type="ECO:0000256" key="2">
    <source>
        <dbReference type="ARBA" id="ARBA00022679"/>
    </source>
</evidence>
<dbReference type="GO" id="GO:0061603">
    <property type="term" value="F:molybdenum cofactor guanylyltransferase activity"/>
    <property type="evidence" value="ECO:0007669"/>
    <property type="project" value="UniProtKB-EC"/>
</dbReference>
<keyword evidence="7" id="KW-0501">Molybdenum cofactor biosynthesis</keyword>
<evidence type="ECO:0000313" key="10">
    <source>
        <dbReference type="Proteomes" id="UP000509458"/>
    </source>
</evidence>
<reference evidence="9 10" key="1">
    <citation type="submission" date="2020-06" db="EMBL/GenBank/DDBJ databases">
        <authorList>
            <person name="Duchaud E."/>
        </authorList>
    </citation>
    <scope>NUCLEOTIDE SEQUENCE [LARGE SCALE GENOMIC DNA]</scope>
    <source>
        <strain evidence="9">Alteromonas fortis</strain>
    </source>
</reference>
<evidence type="ECO:0000313" key="9">
    <source>
        <dbReference type="EMBL" id="CAB9493640.1"/>
    </source>
</evidence>
<evidence type="ECO:0000259" key="8">
    <source>
        <dbReference type="Pfam" id="PF12804"/>
    </source>
</evidence>
<dbReference type="Proteomes" id="UP000509458">
    <property type="component" value="Chromosome"/>
</dbReference>
<keyword evidence="5" id="KW-0460">Magnesium</keyword>
<keyword evidence="6" id="KW-0342">GTP-binding</keyword>
<organism evidence="9 10">
    <name type="scientific">Alteromonas macleodii</name>
    <name type="common">Pseudoalteromonas macleodii</name>
    <dbReference type="NCBI Taxonomy" id="28108"/>
    <lineage>
        <taxon>Bacteria</taxon>
        <taxon>Pseudomonadati</taxon>
        <taxon>Pseudomonadota</taxon>
        <taxon>Gammaproteobacteria</taxon>
        <taxon>Alteromonadales</taxon>
        <taxon>Alteromonadaceae</taxon>
        <taxon>Alteromonas/Salinimonas group</taxon>
        <taxon>Alteromonas</taxon>
    </lineage>
</organism>
<protein>
    <submittedName>
        <fullName evidence="9">Molybdenum cofactor guanylyltransferase</fullName>
        <ecNumber evidence="9">2.7.7.77</ecNumber>
    </submittedName>
</protein>
<dbReference type="InterPro" id="IPR013482">
    <property type="entry name" value="Molybde_CF_guanTrfase"/>
</dbReference>
<dbReference type="PANTHER" id="PTHR19136:SF81">
    <property type="entry name" value="MOLYBDENUM COFACTOR GUANYLYLTRANSFERASE"/>
    <property type="match status" value="1"/>
</dbReference>
<dbReference type="GO" id="GO:1902758">
    <property type="term" value="P:bis(molybdopterin guanine dinucleotide)molybdenum biosynthetic process"/>
    <property type="evidence" value="ECO:0007669"/>
    <property type="project" value="TreeGrafter"/>
</dbReference>